<keyword evidence="2" id="KW-1185">Reference proteome</keyword>
<protein>
    <submittedName>
        <fullName evidence="1">Uncharacterized protein</fullName>
    </submittedName>
</protein>
<reference evidence="2" key="1">
    <citation type="journal article" date="2019" name="Int. J. Syst. Evol. Microbiol.">
        <title>The Global Catalogue of Microorganisms (GCM) 10K type strain sequencing project: providing services to taxonomists for standard genome sequencing and annotation.</title>
        <authorList>
            <consortium name="The Broad Institute Genomics Platform"/>
            <consortium name="The Broad Institute Genome Sequencing Center for Infectious Disease"/>
            <person name="Wu L."/>
            <person name="Ma J."/>
        </authorList>
    </citation>
    <scope>NUCLEOTIDE SEQUENCE [LARGE SCALE GENOMIC DNA]</scope>
    <source>
        <strain evidence="2">CGMCC 1.12404</strain>
    </source>
</reference>
<gene>
    <name evidence="1" type="ORF">GCM10007416_17820</name>
</gene>
<proteinExistence type="predicted"/>
<organism evidence="1 2">
    <name type="scientific">Kroppenstedtia guangzhouensis</name>
    <dbReference type="NCBI Taxonomy" id="1274356"/>
    <lineage>
        <taxon>Bacteria</taxon>
        <taxon>Bacillati</taxon>
        <taxon>Bacillota</taxon>
        <taxon>Bacilli</taxon>
        <taxon>Bacillales</taxon>
        <taxon>Thermoactinomycetaceae</taxon>
        <taxon>Kroppenstedtia</taxon>
    </lineage>
</organism>
<dbReference type="Proteomes" id="UP000617979">
    <property type="component" value="Unassembled WGS sequence"/>
</dbReference>
<name>A0ABQ1GJK5_9BACL</name>
<comment type="caution">
    <text evidence="1">The sequence shown here is derived from an EMBL/GenBank/DDBJ whole genome shotgun (WGS) entry which is preliminary data.</text>
</comment>
<evidence type="ECO:0000313" key="2">
    <source>
        <dbReference type="Proteomes" id="UP000617979"/>
    </source>
</evidence>
<accession>A0ABQ1GJK5</accession>
<evidence type="ECO:0000313" key="1">
    <source>
        <dbReference type="EMBL" id="GGA45140.1"/>
    </source>
</evidence>
<dbReference type="EMBL" id="BMEX01000005">
    <property type="protein sequence ID" value="GGA45140.1"/>
    <property type="molecule type" value="Genomic_DNA"/>
</dbReference>
<sequence length="101" mass="10762">MYNRGGPKSIVKKSFQEHTEIIVKSRSQGGLGFTWSDFGSFRTTKRSCEIRSRPGQHSFTTTTFLRSGVKIGGESVAGEGVFQTGWSIGGGIGEKGEGSAG</sequence>